<organism evidence="6 7">
    <name type="scientific">Fibrobacter succinogenes (strain ATCC 19169 / S85)</name>
    <dbReference type="NCBI Taxonomy" id="59374"/>
    <lineage>
        <taxon>Bacteria</taxon>
        <taxon>Pseudomonadati</taxon>
        <taxon>Fibrobacterota</taxon>
        <taxon>Fibrobacteria</taxon>
        <taxon>Fibrobacterales</taxon>
        <taxon>Fibrobacteraceae</taxon>
        <taxon>Fibrobacter</taxon>
    </lineage>
</organism>
<name>A0ABN3YTC1_FIBSS</name>
<dbReference type="Gene3D" id="3.90.1640.10">
    <property type="entry name" value="inorganic pyrophosphatase (n-terminal core)"/>
    <property type="match status" value="1"/>
</dbReference>
<dbReference type="GO" id="GO:0004427">
    <property type="term" value="F:inorganic diphosphate phosphatase activity"/>
    <property type="evidence" value="ECO:0007669"/>
    <property type="project" value="UniProtKB-EC"/>
</dbReference>
<comment type="cofactor">
    <cofactor evidence="1">
        <name>Mn(2+)</name>
        <dbReference type="ChEBI" id="CHEBI:29035"/>
    </cofactor>
</comment>
<dbReference type="PANTHER" id="PTHR47618:SF1">
    <property type="entry name" value="BIFUNCTIONAL OLIGORIBONUCLEASE AND PAP PHOSPHATASE NRNA"/>
    <property type="match status" value="1"/>
</dbReference>
<keyword evidence="2" id="KW-0479">Metal-binding</keyword>
<dbReference type="InterPro" id="IPR051319">
    <property type="entry name" value="Oligoribo/pAp-PDE_c-di-AMP_PDE"/>
</dbReference>
<keyword evidence="3 6" id="KW-0378">Hydrolase</keyword>
<feature type="domain" description="DHHA2" evidence="5">
    <location>
        <begin position="271"/>
        <end position="417"/>
    </location>
</feature>
<evidence type="ECO:0000256" key="4">
    <source>
        <dbReference type="ARBA" id="ARBA00023211"/>
    </source>
</evidence>
<gene>
    <name evidence="6" type="ordered locus">Fisuc_0177</name>
</gene>
<accession>A0ABN3YTC1</accession>
<evidence type="ECO:0000256" key="3">
    <source>
        <dbReference type="ARBA" id="ARBA00022801"/>
    </source>
</evidence>
<dbReference type="PANTHER" id="PTHR47618">
    <property type="entry name" value="BIFUNCTIONAL OLIGORIBONUCLEASE AND PAP PHOSPHATASE NRNA"/>
    <property type="match status" value="1"/>
</dbReference>
<dbReference type="Pfam" id="PF01368">
    <property type="entry name" value="DHH"/>
    <property type="match status" value="1"/>
</dbReference>
<evidence type="ECO:0000256" key="2">
    <source>
        <dbReference type="ARBA" id="ARBA00022723"/>
    </source>
</evidence>
<dbReference type="SUPFAM" id="SSF64182">
    <property type="entry name" value="DHH phosphoesterases"/>
    <property type="match status" value="1"/>
</dbReference>
<proteinExistence type="predicted"/>
<reference evidence="6" key="1">
    <citation type="submission" date="2009-10" db="EMBL/GenBank/DDBJ databases">
        <title>Complete sequence of Fibrobacter succinogenes subsp. succinogenes S85.</title>
        <authorList>
            <consortium name="US DOE Joint Genome Institute"/>
            <person name="Lucas S."/>
            <person name="Copeland A."/>
            <person name="Lapidus A."/>
            <person name="Glavina del Rio T."/>
            <person name="Tice H."/>
            <person name="Bruce D."/>
            <person name="Goodwin L."/>
            <person name="Pitluck S."/>
            <person name="Chertkov O."/>
            <person name="Detter J.C."/>
            <person name="Han C."/>
            <person name="Tapia R."/>
            <person name="Larimer F."/>
            <person name="Land M."/>
            <person name="Hauser L."/>
            <person name="Kyrpides N."/>
            <person name="Mikhailova N."/>
            <person name="Weimer P.J."/>
            <person name="Stevenson D.M."/>
            <person name="Boyum J."/>
            <person name="Brumm P.I."/>
            <person name="Mead D."/>
        </authorList>
    </citation>
    <scope>NUCLEOTIDE SEQUENCE [LARGE SCALE GENOMIC DNA]</scope>
    <source>
        <strain evidence="6">S85</strain>
    </source>
</reference>
<evidence type="ECO:0000313" key="6">
    <source>
        <dbReference type="EMBL" id="ACX73791.1"/>
    </source>
</evidence>
<dbReference type="InterPro" id="IPR038222">
    <property type="entry name" value="DHHA2_dom_sf"/>
</dbReference>
<dbReference type="Proteomes" id="UP000001497">
    <property type="component" value="Chromosome"/>
</dbReference>
<keyword evidence="4" id="KW-0464">Manganese</keyword>
<dbReference type="Pfam" id="PF02833">
    <property type="entry name" value="DHHA2"/>
    <property type="match status" value="1"/>
</dbReference>
<dbReference type="SMART" id="SM01131">
    <property type="entry name" value="DHHA2"/>
    <property type="match status" value="1"/>
</dbReference>
<dbReference type="InterPro" id="IPR001667">
    <property type="entry name" value="DDH_dom"/>
</dbReference>
<dbReference type="Gene3D" id="3.10.310.20">
    <property type="entry name" value="DHHA2 domain"/>
    <property type="match status" value="1"/>
</dbReference>
<dbReference type="EC" id="3.6.1.1" evidence="6"/>
<keyword evidence="7" id="KW-1185">Reference proteome</keyword>
<evidence type="ECO:0000313" key="7">
    <source>
        <dbReference type="Proteomes" id="UP000001497"/>
    </source>
</evidence>
<dbReference type="InterPro" id="IPR004097">
    <property type="entry name" value="DHHA2"/>
</dbReference>
<sequence length="422" mass="46909">MCRKPIFLHFHFAAPLQPQKKIKIYKIPQKAKKAIFCGMNKQTLFNNIFSICLSSALFCACGDSTSSDSNNEGEEFKNTINALDWGSDTTFVIGHKTPDVDAVTSAMSYAALMRALGHNAVAKIISPINRETAYIAEKFGFKVPEEMKSVEAGTRLILTDHAESAQSVEGVKEAKILQIIDHHIPGDLDEKVTSDTYVNRQIIGSTCTIIWDLYKKADVKIDNDMAKILLAGILSDTRNLTKVASSALDSSAWKSLIEQLKISPDSVAKLSREMDDASHDYYGMTDKEIFLSDYKDYEIEGVKIGIASNDWYVDSTKSDFFKRLAAVMPEIAKEKKRDILFAKVDGHDPNPDPETAAETPFIESGSYTIIYASDDYEATAKEIAESAFGELFSEGVYFSAEKISRKSLMVPKITEYLEGKKK</sequence>
<evidence type="ECO:0000259" key="5">
    <source>
        <dbReference type="SMART" id="SM01131"/>
    </source>
</evidence>
<dbReference type="EMBL" id="CP001792">
    <property type="protein sequence ID" value="ACX73791.1"/>
    <property type="molecule type" value="Genomic_DNA"/>
</dbReference>
<evidence type="ECO:0000256" key="1">
    <source>
        <dbReference type="ARBA" id="ARBA00001936"/>
    </source>
</evidence>
<protein>
    <submittedName>
        <fullName evidence="6">Inorganic diphosphatase</fullName>
        <ecNumber evidence="6">3.6.1.1</ecNumber>
    </submittedName>
</protein>
<dbReference type="InterPro" id="IPR038763">
    <property type="entry name" value="DHH_sf"/>
</dbReference>